<dbReference type="HOGENOM" id="CLU_1959812_0_0_1"/>
<evidence type="ECO:0000256" key="2">
    <source>
        <dbReference type="SAM" id="Phobius"/>
    </source>
</evidence>
<dbReference type="InParanoid" id="H0EGR2"/>
<reference evidence="3 4" key="1">
    <citation type="journal article" date="2012" name="Eukaryot. Cell">
        <title>Genome sequence of the fungus Glarea lozoyensis: the first genome sequence of a species from the Helotiaceae family.</title>
        <authorList>
            <person name="Youssar L."/>
            <person name="Gruening B.A."/>
            <person name="Erxleben A."/>
            <person name="Guenther S."/>
            <person name="Huettel W."/>
        </authorList>
    </citation>
    <scope>NUCLEOTIDE SEQUENCE [LARGE SCALE GENOMIC DNA]</scope>
    <source>
        <strain evidence="4">ATCC 74030 / MF5533</strain>
    </source>
</reference>
<evidence type="ECO:0000313" key="4">
    <source>
        <dbReference type="Proteomes" id="UP000005446"/>
    </source>
</evidence>
<sequence length="128" mass="13914">MLESSITAIASQATTTPTADASNTPSTRTLALALTFSIIGSSILSLIAFILFLRYRRRQQEKRMGFRVSDFTGSQDQIFRRELDDPVAGYGGTGSGTRIGYAEGPNVEVLDKSHPEPIDSGEENHAYV</sequence>
<protein>
    <submittedName>
        <fullName evidence="3">Uncharacterized protein</fullName>
    </submittedName>
</protein>
<feature type="transmembrane region" description="Helical" evidence="2">
    <location>
        <begin position="30"/>
        <end position="53"/>
    </location>
</feature>
<comment type="caution">
    <text evidence="3">The sequence shown here is derived from an EMBL/GenBank/DDBJ whole genome shotgun (WGS) entry which is preliminary data.</text>
</comment>
<keyword evidence="2" id="KW-1133">Transmembrane helix</keyword>
<dbReference type="Proteomes" id="UP000005446">
    <property type="component" value="Unassembled WGS sequence"/>
</dbReference>
<name>H0EGR2_GLAL7</name>
<gene>
    <name evidence="3" type="ORF">M7I_1681</name>
</gene>
<dbReference type="OrthoDB" id="10656908at2759"/>
<dbReference type="AlphaFoldDB" id="H0EGR2"/>
<organism evidence="3 4">
    <name type="scientific">Glarea lozoyensis (strain ATCC 74030 / MF5533)</name>
    <dbReference type="NCBI Taxonomy" id="1104152"/>
    <lineage>
        <taxon>Eukaryota</taxon>
        <taxon>Fungi</taxon>
        <taxon>Dikarya</taxon>
        <taxon>Ascomycota</taxon>
        <taxon>Pezizomycotina</taxon>
        <taxon>Leotiomycetes</taxon>
        <taxon>Helotiales</taxon>
        <taxon>Helotiaceae</taxon>
        <taxon>Glarea</taxon>
    </lineage>
</organism>
<proteinExistence type="predicted"/>
<evidence type="ECO:0000256" key="1">
    <source>
        <dbReference type="SAM" id="MobiDB-lite"/>
    </source>
</evidence>
<accession>H0EGR2</accession>
<evidence type="ECO:0000313" key="3">
    <source>
        <dbReference type="EMBL" id="EHL02336.1"/>
    </source>
</evidence>
<keyword evidence="2" id="KW-0472">Membrane</keyword>
<feature type="compositionally biased region" description="Basic and acidic residues" evidence="1">
    <location>
        <begin position="109"/>
        <end position="128"/>
    </location>
</feature>
<keyword evidence="4" id="KW-1185">Reference proteome</keyword>
<dbReference type="EMBL" id="AGUE01000028">
    <property type="protein sequence ID" value="EHL02336.1"/>
    <property type="molecule type" value="Genomic_DNA"/>
</dbReference>
<feature type="region of interest" description="Disordered" evidence="1">
    <location>
        <begin position="108"/>
        <end position="128"/>
    </location>
</feature>
<keyword evidence="2" id="KW-0812">Transmembrane</keyword>